<dbReference type="InterPro" id="IPR018085">
    <property type="entry name" value="Ura-DNA_Glyclase_AS"/>
</dbReference>
<dbReference type="FunCoup" id="T0QHR0">
    <property type="interactions" value="117"/>
</dbReference>
<dbReference type="InterPro" id="IPR005122">
    <property type="entry name" value="Uracil-DNA_glycosylase-like"/>
</dbReference>
<feature type="active site" description="Proton acceptor" evidence="7 8">
    <location>
        <position position="126"/>
    </location>
</feature>
<evidence type="ECO:0000256" key="9">
    <source>
        <dbReference type="RuleBase" id="RU003780"/>
    </source>
</evidence>
<dbReference type="GO" id="GO:0004844">
    <property type="term" value="F:uracil DNA N-glycosylase activity"/>
    <property type="evidence" value="ECO:0007669"/>
    <property type="project" value="UniProtKB-UniRule"/>
</dbReference>
<evidence type="ECO:0000256" key="8">
    <source>
        <dbReference type="PROSITE-ProRule" id="PRU10072"/>
    </source>
</evidence>
<comment type="subcellular location">
    <subcellularLocation>
        <location evidence="7">Mitochondrion</location>
    </subcellularLocation>
    <subcellularLocation>
        <location evidence="7">Nucleus</location>
    </subcellularLocation>
</comment>
<keyword evidence="7" id="KW-0496">Mitochondrion</keyword>
<evidence type="ECO:0000256" key="3">
    <source>
        <dbReference type="ARBA" id="ARBA00012030"/>
    </source>
</evidence>
<reference evidence="12 13" key="1">
    <citation type="submission" date="2012-04" db="EMBL/GenBank/DDBJ databases">
        <title>The Genome Sequence of Saprolegnia declina VS20.</title>
        <authorList>
            <consortium name="The Broad Institute Genome Sequencing Platform"/>
            <person name="Russ C."/>
            <person name="Nusbaum C."/>
            <person name="Tyler B."/>
            <person name="van West P."/>
            <person name="Dieguez-Uribeondo J."/>
            <person name="de Bruijn I."/>
            <person name="Tripathy S."/>
            <person name="Jiang R."/>
            <person name="Young S.K."/>
            <person name="Zeng Q."/>
            <person name="Gargeya S."/>
            <person name="Fitzgerald M."/>
            <person name="Haas B."/>
            <person name="Abouelleil A."/>
            <person name="Alvarado L."/>
            <person name="Arachchi H.M."/>
            <person name="Berlin A."/>
            <person name="Chapman S.B."/>
            <person name="Goldberg J."/>
            <person name="Griggs A."/>
            <person name="Gujja S."/>
            <person name="Hansen M."/>
            <person name="Howarth C."/>
            <person name="Imamovic A."/>
            <person name="Larimer J."/>
            <person name="McCowen C."/>
            <person name="Montmayeur A."/>
            <person name="Murphy C."/>
            <person name="Neiman D."/>
            <person name="Pearson M."/>
            <person name="Priest M."/>
            <person name="Roberts A."/>
            <person name="Saif S."/>
            <person name="Shea T."/>
            <person name="Sisk P."/>
            <person name="Sykes S."/>
            <person name="Wortman J."/>
            <person name="Nusbaum C."/>
            <person name="Birren B."/>
        </authorList>
    </citation>
    <scope>NUCLEOTIDE SEQUENCE [LARGE SCALE GENOMIC DNA]</scope>
    <source>
        <strain evidence="12 13">VS20</strain>
    </source>
</reference>
<feature type="compositionally biased region" description="Low complexity" evidence="10">
    <location>
        <begin position="17"/>
        <end position="26"/>
    </location>
</feature>
<dbReference type="VEuPathDB" id="FungiDB:SDRG_09223"/>
<sequence length="287" mass="31257">MSDIRAFFTASDRPKRAAASRSSAEPAAKKAKETPAATEAAPAEAAPTKTASAAPAPATVGDLLTEPTWREMLAPEFKKSYFKSLDAFLVREQQKKAMIFPPKSEIFTALNLCPFDKIKVVILGQDPYHGPGQAHGLCFSVQKPVPPPPSLKNIYKEAIADVNIPKPSHGCLLSWCDQGVLLLNTVLTVRATEANSHKKQGWETFTDVIMRKISKETSGVVFLLWGKPAQEKSALIDRSKHCILTSSHPSPLGATKTAEPFIGSRCFSKTNAYLVQQGKDPIDWTVE</sequence>
<dbReference type="NCBIfam" id="NF003592">
    <property type="entry name" value="PRK05254.1-5"/>
    <property type="match status" value="1"/>
</dbReference>
<dbReference type="InterPro" id="IPR036895">
    <property type="entry name" value="Uracil-DNA_glycosylase-like_sf"/>
</dbReference>
<dbReference type="Proteomes" id="UP000030762">
    <property type="component" value="Unassembled WGS sequence"/>
</dbReference>
<protein>
    <recommendedName>
        <fullName evidence="3 7">Uracil-DNA glycosylase</fullName>
        <shortName evidence="7">UDG</shortName>
        <ecNumber evidence="3 7">3.2.2.27</ecNumber>
    </recommendedName>
</protein>
<dbReference type="HAMAP" id="MF_00148">
    <property type="entry name" value="UDG"/>
    <property type="match status" value="1"/>
</dbReference>
<keyword evidence="4 7" id="KW-0227">DNA damage</keyword>
<dbReference type="GO" id="GO:0005634">
    <property type="term" value="C:nucleus"/>
    <property type="evidence" value="ECO:0007669"/>
    <property type="project" value="UniProtKB-SubCell"/>
</dbReference>
<evidence type="ECO:0000259" key="11">
    <source>
        <dbReference type="SMART" id="SM00986"/>
    </source>
</evidence>
<comment type="similarity">
    <text evidence="2 7 9">Belongs to the uracil-DNA glycosylase (UDG) superfamily. UNG family.</text>
</comment>
<dbReference type="AlphaFoldDB" id="T0QHR0"/>
<keyword evidence="5 7" id="KW-0378">Hydrolase</keyword>
<evidence type="ECO:0000256" key="10">
    <source>
        <dbReference type="SAM" id="MobiDB-lite"/>
    </source>
</evidence>
<dbReference type="SMART" id="SM00986">
    <property type="entry name" value="UDG"/>
    <property type="match status" value="1"/>
</dbReference>
<dbReference type="RefSeq" id="XP_008613363.1">
    <property type="nucleotide sequence ID" value="XM_008615141.1"/>
</dbReference>
<evidence type="ECO:0000256" key="5">
    <source>
        <dbReference type="ARBA" id="ARBA00022801"/>
    </source>
</evidence>
<dbReference type="NCBIfam" id="NF003591">
    <property type="entry name" value="PRK05254.1-4"/>
    <property type="match status" value="1"/>
</dbReference>
<dbReference type="SMART" id="SM00987">
    <property type="entry name" value="UreE_C"/>
    <property type="match status" value="1"/>
</dbReference>
<evidence type="ECO:0000256" key="6">
    <source>
        <dbReference type="ARBA" id="ARBA00023204"/>
    </source>
</evidence>
<dbReference type="FunFam" id="3.40.470.10:FF:000001">
    <property type="entry name" value="Uracil-DNA glycosylase"/>
    <property type="match status" value="1"/>
</dbReference>
<dbReference type="eggNOG" id="KOG2994">
    <property type="taxonomic scope" value="Eukaryota"/>
</dbReference>
<feature type="region of interest" description="Disordered" evidence="10">
    <location>
        <begin position="1"/>
        <end position="59"/>
    </location>
</feature>
<dbReference type="NCBIfam" id="TIGR00628">
    <property type="entry name" value="ung"/>
    <property type="match status" value="1"/>
</dbReference>
<dbReference type="OMA" id="PDNGYLM"/>
<dbReference type="CDD" id="cd10027">
    <property type="entry name" value="UDG-F1-like"/>
    <property type="match status" value="1"/>
</dbReference>
<evidence type="ECO:0000256" key="2">
    <source>
        <dbReference type="ARBA" id="ARBA00008184"/>
    </source>
</evidence>
<name>T0QHR0_SAPDV</name>
<keyword evidence="7" id="KW-0539">Nucleus</keyword>
<evidence type="ECO:0000256" key="7">
    <source>
        <dbReference type="HAMAP-Rule" id="MF_03166"/>
    </source>
</evidence>
<dbReference type="EC" id="3.2.2.27" evidence="3 7"/>
<evidence type="ECO:0000313" key="13">
    <source>
        <dbReference type="Proteomes" id="UP000030762"/>
    </source>
</evidence>
<dbReference type="NCBIfam" id="NF003589">
    <property type="entry name" value="PRK05254.1-2"/>
    <property type="match status" value="1"/>
</dbReference>
<dbReference type="OrthoDB" id="10031947at2759"/>
<gene>
    <name evidence="12" type="ORF">SDRG_09223</name>
</gene>
<keyword evidence="13" id="KW-1185">Reference proteome</keyword>
<feature type="compositionally biased region" description="Low complexity" evidence="10">
    <location>
        <begin position="34"/>
        <end position="59"/>
    </location>
</feature>
<comment type="catalytic activity">
    <reaction evidence="1 7 9">
        <text>Hydrolyzes single-stranded DNA or mismatched double-stranded DNA and polynucleotides, releasing free uracil.</text>
        <dbReference type="EC" id="3.2.2.27"/>
    </reaction>
</comment>
<dbReference type="Pfam" id="PF03167">
    <property type="entry name" value="UDG"/>
    <property type="match status" value="1"/>
</dbReference>
<dbReference type="InParanoid" id="T0QHR0"/>
<dbReference type="GO" id="GO:0097510">
    <property type="term" value="P:base-excision repair, AP site formation via deaminated base removal"/>
    <property type="evidence" value="ECO:0007669"/>
    <property type="project" value="TreeGrafter"/>
</dbReference>
<keyword evidence="6 7" id="KW-0234">DNA repair</keyword>
<dbReference type="PANTHER" id="PTHR11264">
    <property type="entry name" value="URACIL-DNA GLYCOSYLASE"/>
    <property type="match status" value="1"/>
</dbReference>
<feature type="domain" description="Uracil-DNA glycosylase-like" evidence="11">
    <location>
        <begin position="111"/>
        <end position="274"/>
    </location>
</feature>
<dbReference type="GO" id="GO:0005739">
    <property type="term" value="C:mitochondrion"/>
    <property type="evidence" value="ECO:0007669"/>
    <property type="project" value="UniProtKB-SubCell"/>
</dbReference>
<organism evidence="12 13">
    <name type="scientific">Saprolegnia diclina (strain VS20)</name>
    <dbReference type="NCBI Taxonomy" id="1156394"/>
    <lineage>
        <taxon>Eukaryota</taxon>
        <taxon>Sar</taxon>
        <taxon>Stramenopiles</taxon>
        <taxon>Oomycota</taxon>
        <taxon>Saprolegniomycetes</taxon>
        <taxon>Saprolegniales</taxon>
        <taxon>Saprolegniaceae</taxon>
        <taxon>Saprolegnia</taxon>
    </lineage>
</organism>
<dbReference type="InterPro" id="IPR002043">
    <property type="entry name" value="UDG_fam1"/>
</dbReference>
<evidence type="ECO:0000256" key="1">
    <source>
        <dbReference type="ARBA" id="ARBA00001400"/>
    </source>
</evidence>
<dbReference type="EMBL" id="JH767160">
    <property type="protein sequence ID" value="EQC33240.1"/>
    <property type="molecule type" value="Genomic_DNA"/>
</dbReference>
<comment type="function">
    <text evidence="7 9">Excises uracil residues from the DNA which can arise as a result of misincorporation of dUMP residues by DNA polymerase or due to deamination of cytosine.</text>
</comment>
<dbReference type="PANTHER" id="PTHR11264:SF0">
    <property type="entry name" value="URACIL-DNA GLYCOSYLASE"/>
    <property type="match status" value="1"/>
</dbReference>
<dbReference type="NCBIfam" id="NF003588">
    <property type="entry name" value="PRK05254.1-1"/>
    <property type="match status" value="1"/>
</dbReference>
<evidence type="ECO:0000256" key="4">
    <source>
        <dbReference type="ARBA" id="ARBA00022763"/>
    </source>
</evidence>
<proteinExistence type="inferred from homology"/>
<dbReference type="PROSITE" id="PS00130">
    <property type="entry name" value="U_DNA_GLYCOSYLASE"/>
    <property type="match status" value="1"/>
</dbReference>
<dbReference type="Gene3D" id="3.40.470.10">
    <property type="entry name" value="Uracil-DNA glycosylase-like domain"/>
    <property type="match status" value="1"/>
</dbReference>
<accession>T0QHR0</accession>
<dbReference type="GeneID" id="19949950"/>
<dbReference type="SUPFAM" id="SSF52141">
    <property type="entry name" value="Uracil-DNA glycosylase-like"/>
    <property type="match status" value="1"/>
</dbReference>
<evidence type="ECO:0000313" key="12">
    <source>
        <dbReference type="EMBL" id="EQC33240.1"/>
    </source>
</evidence>
<dbReference type="STRING" id="1156394.T0QHR0"/>